<organism evidence="6">
    <name type="scientific">termite gut metagenome</name>
    <dbReference type="NCBI Taxonomy" id="433724"/>
    <lineage>
        <taxon>unclassified sequences</taxon>
        <taxon>metagenomes</taxon>
        <taxon>organismal metagenomes</taxon>
    </lineage>
</organism>
<dbReference type="SUPFAM" id="SSF48452">
    <property type="entry name" value="TPR-like"/>
    <property type="match status" value="1"/>
</dbReference>
<evidence type="ECO:0000256" key="4">
    <source>
        <dbReference type="ARBA" id="ARBA00023237"/>
    </source>
</evidence>
<reference evidence="6" key="1">
    <citation type="submission" date="2019-03" db="EMBL/GenBank/DDBJ databases">
        <title>Single cell metagenomics reveals metabolic interactions within the superorganism composed of flagellate Streblomastix strix and complex community of Bacteroidetes bacteria on its surface.</title>
        <authorList>
            <person name="Treitli S.C."/>
            <person name="Kolisko M."/>
            <person name="Husnik F."/>
            <person name="Keeling P."/>
            <person name="Hampl V."/>
        </authorList>
    </citation>
    <scope>NUCLEOTIDE SEQUENCE</scope>
    <source>
        <strain evidence="6">STM</strain>
    </source>
</reference>
<keyword evidence="3" id="KW-0472">Membrane</keyword>
<feature type="non-terminal residue" evidence="6">
    <location>
        <position position="1"/>
    </location>
</feature>
<comment type="subcellular location">
    <subcellularLocation>
        <location evidence="1">Cell outer membrane</location>
    </subcellularLocation>
</comment>
<accession>A0A5J4PKM2</accession>
<comment type="caution">
    <text evidence="6">The sequence shown here is derived from an EMBL/GenBank/DDBJ whole genome shotgun (WGS) entry which is preliminary data.</text>
</comment>
<dbReference type="GO" id="GO:0009279">
    <property type="term" value="C:cell outer membrane"/>
    <property type="evidence" value="ECO:0007669"/>
    <property type="project" value="UniProtKB-SubCell"/>
</dbReference>
<sequence>ATVSKETFFDAIVNERALEFTGEMLRKGDLIRWNLLGAKLQEAKAKLEQLENRAGKYNLPNKIYYKANVNGETVDIYGLNIGETDTEGESLGYESNKSWKLSADDDKTTYWDALYLRDPDTQQFWPIWQVFLDTSNGMLNNDAYNTPSN</sequence>
<dbReference type="EMBL" id="SNRY01007568">
    <property type="protein sequence ID" value="KAA6310156.1"/>
    <property type="molecule type" value="Genomic_DNA"/>
</dbReference>
<evidence type="ECO:0000256" key="3">
    <source>
        <dbReference type="ARBA" id="ARBA00023136"/>
    </source>
</evidence>
<dbReference type="InterPro" id="IPR012944">
    <property type="entry name" value="SusD_RagB_dom"/>
</dbReference>
<dbReference type="AlphaFoldDB" id="A0A5J4PKM2"/>
<feature type="domain" description="RagB/SusD" evidence="5">
    <location>
        <begin position="4"/>
        <end position="144"/>
    </location>
</feature>
<keyword evidence="4" id="KW-0998">Cell outer membrane</keyword>
<evidence type="ECO:0000259" key="5">
    <source>
        <dbReference type="Pfam" id="PF07980"/>
    </source>
</evidence>
<dbReference type="Gene3D" id="1.25.40.390">
    <property type="match status" value="1"/>
</dbReference>
<evidence type="ECO:0000256" key="2">
    <source>
        <dbReference type="ARBA" id="ARBA00022729"/>
    </source>
</evidence>
<gene>
    <name evidence="6" type="ORF">EZS27_038492</name>
</gene>
<proteinExistence type="predicted"/>
<name>A0A5J4PKM2_9ZZZZ</name>
<dbReference type="Pfam" id="PF07980">
    <property type="entry name" value="SusD_RagB"/>
    <property type="match status" value="1"/>
</dbReference>
<evidence type="ECO:0000256" key="1">
    <source>
        <dbReference type="ARBA" id="ARBA00004442"/>
    </source>
</evidence>
<dbReference type="InterPro" id="IPR011990">
    <property type="entry name" value="TPR-like_helical_dom_sf"/>
</dbReference>
<protein>
    <recommendedName>
        <fullName evidence="5">RagB/SusD domain-containing protein</fullName>
    </recommendedName>
</protein>
<keyword evidence="2" id="KW-0732">Signal</keyword>
<evidence type="ECO:0000313" key="6">
    <source>
        <dbReference type="EMBL" id="KAA6310156.1"/>
    </source>
</evidence>